<reference evidence="1" key="2">
    <citation type="journal article" date="2021" name="Genome Biol. Evol.">
        <title>Developing a high-quality reference genome for a parasitic bivalve with doubly uniparental inheritance (Bivalvia: Unionida).</title>
        <authorList>
            <person name="Smith C.H."/>
        </authorList>
    </citation>
    <scope>NUCLEOTIDE SEQUENCE</scope>
    <source>
        <strain evidence="1">CHS0354</strain>
        <tissue evidence="1">Mantle</tissue>
    </source>
</reference>
<proteinExistence type="predicted"/>
<organism evidence="1 2">
    <name type="scientific">Potamilus streckersoni</name>
    <dbReference type="NCBI Taxonomy" id="2493646"/>
    <lineage>
        <taxon>Eukaryota</taxon>
        <taxon>Metazoa</taxon>
        <taxon>Spiralia</taxon>
        <taxon>Lophotrochozoa</taxon>
        <taxon>Mollusca</taxon>
        <taxon>Bivalvia</taxon>
        <taxon>Autobranchia</taxon>
        <taxon>Heteroconchia</taxon>
        <taxon>Palaeoheterodonta</taxon>
        <taxon>Unionida</taxon>
        <taxon>Unionoidea</taxon>
        <taxon>Unionidae</taxon>
        <taxon>Ambleminae</taxon>
        <taxon>Lampsilini</taxon>
        <taxon>Potamilus</taxon>
    </lineage>
</organism>
<dbReference type="Proteomes" id="UP001195483">
    <property type="component" value="Unassembled WGS sequence"/>
</dbReference>
<keyword evidence="2" id="KW-1185">Reference proteome</keyword>
<accession>A0AAE0S999</accession>
<evidence type="ECO:0000313" key="1">
    <source>
        <dbReference type="EMBL" id="KAK3587681.1"/>
    </source>
</evidence>
<dbReference type="AlphaFoldDB" id="A0AAE0S999"/>
<sequence length="77" mass="8268">MNVELPPPSSCFVCSNKSMKFCNTSSGGTGSCTAAVKDLACKILAQHNSHQISLWDQHPSGVHDNAYALNNIRDTCD</sequence>
<reference evidence="1" key="3">
    <citation type="submission" date="2023-05" db="EMBL/GenBank/DDBJ databases">
        <authorList>
            <person name="Smith C.H."/>
        </authorList>
    </citation>
    <scope>NUCLEOTIDE SEQUENCE</scope>
    <source>
        <strain evidence="1">CHS0354</strain>
        <tissue evidence="1">Mantle</tissue>
    </source>
</reference>
<name>A0AAE0S999_9BIVA</name>
<reference evidence="1" key="1">
    <citation type="journal article" date="2021" name="Genome Biol. Evol.">
        <title>A High-Quality Reference Genome for a Parasitic Bivalve with Doubly Uniparental Inheritance (Bivalvia: Unionida).</title>
        <authorList>
            <person name="Smith C.H."/>
        </authorList>
    </citation>
    <scope>NUCLEOTIDE SEQUENCE</scope>
    <source>
        <strain evidence="1">CHS0354</strain>
    </source>
</reference>
<evidence type="ECO:0000313" key="2">
    <source>
        <dbReference type="Proteomes" id="UP001195483"/>
    </source>
</evidence>
<gene>
    <name evidence="1" type="ORF">CHS0354_042465</name>
</gene>
<comment type="caution">
    <text evidence="1">The sequence shown here is derived from an EMBL/GenBank/DDBJ whole genome shotgun (WGS) entry which is preliminary data.</text>
</comment>
<dbReference type="EMBL" id="JAEAOA010002355">
    <property type="protein sequence ID" value="KAK3587681.1"/>
    <property type="molecule type" value="Genomic_DNA"/>
</dbReference>
<protein>
    <submittedName>
        <fullName evidence="1">Uncharacterized protein</fullName>
    </submittedName>
</protein>